<accession>A0A6G0ZN11</accession>
<evidence type="ECO:0000313" key="4">
    <source>
        <dbReference type="Proteomes" id="UP000478052"/>
    </source>
</evidence>
<dbReference type="InterPro" id="IPR008197">
    <property type="entry name" value="WAP_dom"/>
</dbReference>
<organism evidence="3 4">
    <name type="scientific">Aphis craccivora</name>
    <name type="common">Cowpea aphid</name>
    <dbReference type="NCBI Taxonomy" id="307492"/>
    <lineage>
        <taxon>Eukaryota</taxon>
        <taxon>Metazoa</taxon>
        <taxon>Ecdysozoa</taxon>
        <taxon>Arthropoda</taxon>
        <taxon>Hexapoda</taxon>
        <taxon>Insecta</taxon>
        <taxon>Pterygota</taxon>
        <taxon>Neoptera</taxon>
        <taxon>Paraneoptera</taxon>
        <taxon>Hemiptera</taxon>
        <taxon>Sternorrhyncha</taxon>
        <taxon>Aphidomorpha</taxon>
        <taxon>Aphidoidea</taxon>
        <taxon>Aphididae</taxon>
        <taxon>Aphidini</taxon>
        <taxon>Aphis</taxon>
        <taxon>Aphis</taxon>
    </lineage>
</organism>
<protein>
    <submittedName>
        <fullName evidence="3">Sushi, von Willebrand factor type A, EGF and pentraxin domain-containing protein 1 isoform X5</fullName>
    </submittedName>
</protein>
<proteinExistence type="predicted"/>
<feature type="non-terminal residue" evidence="3">
    <location>
        <position position="126"/>
    </location>
</feature>
<keyword evidence="4" id="KW-1185">Reference proteome</keyword>
<comment type="caution">
    <text evidence="3">The sequence shown here is derived from an EMBL/GenBank/DDBJ whole genome shotgun (WGS) entry which is preliminary data.</text>
</comment>
<feature type="domain" description="WAP" evidence="2">
    <location>
        <begin position="56"/>
        <end position="126"/>
    </location>
</feature>
<dbReference type="GO" id="GO:0030414">
    <property type="term" value="F:peptidase inhibitor activity"/>
    <property type="evidence" value="ECO:0007669"/>
    <property type="project" value="InterPro"/>
</dbReference>
<dbReference type="OrthoDB" id="5804959at2759"/>
<name>A0A6G0ZN11_APHCR</name>
<sequence>MDLPSNDMAKRSYQSYSPYNGTTVQYYLDEVDDIEDDDSDEDDVKVDDDDRAYKNPRKLPSSECPRNEEQAAFMTFNNNLYQVLKPYGRNQIGQSCLRKCSSDEDCKSKKKHCLCDGLCGMSCVKP</sequence>
<evidence type="ECO:0000259" key="2">
    <source>
        <dbReference type="PROSITE" id="PS51390"/>
    </source>
</evidence>
<dbReference type="GO" id="GO:0005576">
    <property type="term" value="C:extracellular region"/>
    <property type="evidence" value="ECO:0007669"/>
    <property type="project" value="InterPro"/>
</dbReference>
<gene>
    <name evidence="3" type="ORF">FWK35_00003064</name>
</gene>
<evidence type="ECO:0000313" key="3">
    <source>
        <dbReference type="EMBL" id="KAF0772569.1"/>
    </source>
</evidence>
<dbReference type="EMBL" id="VUJU01000161">
    <property type="protein sequence ID" value="KAF0772569.1"/>
    <property type="molecule type" value="Genomic_DNA"/>
</dbReference>
<dbReference type="Pfam" id="PF00095">
    <property type="entry name" value="WAP"/>
    <property type="match status" value="1"/>
</dbReference>
<feature type="region of interest" description="Disordered" evidence="1">
    <location>
        <begin position="1"/>
        <end position="65"/>
    </location>
</feature>
<dbReference type="PROSITE" id="PS51390">
    <property type="entry name" value="WAP"/>
    <property type="match status" value="1"/>
</dbReference>
<reference evidence="3 4" key="1">
    <citation type="submission" date="2019-08" db="EMBL/GenBank/DDBJ databases">
        <title>Whole genome of Aphis craccivora.</title>
        <authorList>
            <person name="Voronova N.V."/>
            <person name="Shulinski R.S."/>
            <person name="Bandarenka Y.V."/>
            <person name="Zhorov D.G."/>
            <person name="Warner D."/>
        </authorList>
    </citation>
    <scope>NUCLEOTIDE SEQUENCE [LARGE SCALE GENOMIC DNA]</scope>
    <source>
        <strain evidence="3">180601</strain>
        <tissue evidence="3">Whole Body</tissue>
    </source>
</reference>
<dbReference type="AlphaFoldDB" id="A0A6G0ZN11"/>
<dbReference type="Proteomes" id="UP000478052">
    <property type="component" value="Unassembled WGS sequence"/>
</dbReference>
<feature type="compositionally biased region" description="Acidic residues" evidence="1">
    <location>
        <begin position="29"/>
        <end position="50"/>
    </location>
</feature>
<feature type="compositionally biased region" description="Polar residues" evidence="1">
    <location>
        <begin position="12"/>
        <end position="25"/>
    </location>
</feature>
<evidence type="ECO:0000256" key="1">
    <source>
        <dbReference type="SAM" id="MobiDB-lite"/>
    </source>
</evidence>